<dbReference type="AlphaFoldDB" id="A0A098AZX7"/>
<dbReference type="RefSeq" id="WP_015944208.1">
    <property type="nucleotide sequence ID" value="NZ_JAYFNZ010000052.1"/>
</dbReference>
<dbReference type="PATRIC" id="fig|49338.4.peg.1902"/>
<evidence type="ECO:0000313" key="5">
    <source>
        <dbReference type="Proteomes" id="UP000054623"/>
    </source>
</evidence>
<dbReference type="EMBL" id="LK996017">
    <property type="protein sequence ID" value="CDX01655.1"/>
    <property type="molecule type" value="Genomic_DNA"/>
</dbReference>
<dbReference type="InterPro" id="IPR008272">
    <property type="entry name" value="HB-CoA_thioesterase_AS"/>
</dbReference>
<dbReference type="CDD" id="cd00586">
    <property type="entry name" value="4HBT"/>
    <property type="match status" value="1"/>
</dbReference>
<keyword evidence="2 3" id="KW-0378">Hydrolase</keyword>
<dbReference type="SUPFAM" id="SSF54637">
    <property type="entry name" value="Thioesterase/thiol ester dehydrase-isomerase"/>
    <property type="match status" value="1"/>
</dbReference>
<protein>
    <submittedName>
        <fullName evidence="3 4">Acyl-CoA thioester hydrolase</fullName>
    </submittedName>
</protein>
<evidence type="ECO:0000313" key="3">
    <source>
        <dbReference type="EMBL" id="CDX01655.1"/>
    </source>
</evidence>
<evidence type="ECO:0000313" key="4">
    <source>
        <dbReference type="EMBL" id="KTE91036.1"/>
    </source>
</evidence>
<reference evidence="3" key="1">
    <citation type="submission" date="2014-07" db="EMBL/GenBank/DDBJ databases">
        <authorList>
            <person name="Hornung V.Bastian."/>
        </authorList>
    </citation>
    <scope>NUCLEOTIDE SEQUENCE</scope>
    <source>
        <strain evidence="3">PCE-S</strain>
    </source>
</reference>
<dbReference type="PANTHER" id="PTHR31793">
    <property type="entry name" value="4-HYDROXYBENZOYL-COA THIOESTERASE FAMILY MEMBER"/>
    <property type="match status" value="1"/>
</dbReference>
<sequence>MFLTHQTPVRVRYAETDQMGVVYHSNYFIWFEIGRAELLRNAGLAYTTFEEQGLAVAVVDAGCRYRRPALYDDQLVIETSLESFSSRKLTFTYKVLRDDTLLAEGTTIHVFVDRTGRSTDARNYPIWKEFEEIVNENKESEKAEAGAQV</sequence>
<gene>
    <name evidence="4" type="ORF">AT727_05395</name>
    <name evidence="3" type="ORF">DPCES_1768</name>
</gene>
<dbReference type="PANTHER" id="PTHR31793:SF27">
    <property type="entry name" value="NOVEL THIOESTERASE SUPERFAMILY DOMAIN AND SAPOSIN A-TYPE DOMAIN CONTAINING PROTEIN (0610012H03RIK)"/>
    <property type="match status" value="1"/>
</dbReference>
<name>A0A098AZX7_DESHA</name>
<dbReference type="Pfam" id="PF13279">
    <property type="entry name" value="4HBT_2"/>
    <property type="match status" value="1"/>
</dbReference>
<dbReference type="Proteomes" id="UP000054623">
    <property type="component" value="Unassembled WGS sequence"/>
</dbReference>
<dbReference type="PROSITE" id="PS01328">
    <property type="entry name" value="4HBCOA_THIOESTERASE"/>
    <property type="match status" value="1"/>
</dbReference>
<dbReference type="InterPro" id="IPR006684">
    <property type="entry name" value="YbgC/YbaW"/>
</dbReference>
<evidence type="ECO:0000256" key="2">
    <source>
        <dbReference type="ARBA" id="ARBA00022801"/>
    </source>
</evidence>
<dbReference type="InterPro" id="IPR050563">
    <property type="entry name" value="4-hydroxybenzoyl-CoA_TE"/>
</dbReference>
<dbReference type="Gene3D" id="3.10.129.10">
    <property type="entry name" value="Hotdog Thioesterase"/>
    <property type="match status" value="1"/>
</dbReference>
<organism evidence="3">
    <name type="scientific">Desulfitobacterium hafniense</name>
    <name type="common">Desulfitobacterium frappieri</name>
    <dbReference type="NCBI Taxonomy" id="49338"/>
    <lineage>
        <taxon>Bacteria</taxon>
        <taxon>Bacillati</taxon>
        <taxon>Bacillota</taxon>
        <taxon>Clostridia</taxon>
        <taxon>Eubacteriales</taxon>
        <taxon>Desulfitobacteriaceae</taxon>
        <taxon>Desulfitobacterium</taxon>
    </lineage>
</organism>
<comment type="similarity">
    <text evidence="1">Belongs to the 4-hydroxybenzoyl-CoA thioesterase family.</text>
</comment>
<dbReference type="EMBL" id="LOCK01000028">
    <property type="protein sequence ID" value="KTE91036.1"/>
    <property type="molecule type" value="Genomic_DNA"/>
</dbReference>
<dbReference type="GO" id="GO:0047617">
    <property type="term" value="F:fatty acyl-CoA hydrolase activity"/>
    <property type="evidence" value="ECO:0007669"/>
    <property type="project" value="TreeGrafter"/>
</dbReference>
<evidence type="ECO:0000256" key="1">
    <source>
        <dbReference type="ARBA" id="ARBA00005953"/>
    </source>
</evidence>
<dbReference type="OrthoDB" id="9800856at2"/>
<dbReference type="InterPro" id="IPR029069">
    <property type="entry name" value="HotDog_dom_sf"/>
</dbReference>
<accession>A0A098AZX7</accession>
<dbReference type="NCBIfam" id="TIGR00051">
    <property type="entry name" value="YbgC/FadM family acyl-CoA thioesterase"/>
    <property type="match status" value="1"/>
</dbReference>
<proteinExistence type="inferred from homology"/>
<reference evidence="4 5" key="2">
    <citation type="submission" date="2015-12" db="EMBL/GenBank/DDBJ databases">
        <title>Draft Genome Sequence of Desulfitobacterium hafniense Strain DH, a Sulfate-reducing Bacterium Isolated from Paddy Soils.</title>
        <authorList>
            <person name="Bao P."/>
            <person name="Zhang X."/>
            <person name="Li G."/>
        </authorList>
    </citation>
    <scope>NUCLEOTIDE SEQUENCE [LARGE SCALE GENOMIC DNA]</scope>
    <source>
        <strain evidence="4 5">DH</strain>
    </source>
</reference>